<dbReference type="AlphaFoldDB" id="A0A377JNI1"/>
<protein>
    <submittedName>
        <fullName evidence="7">Putative inner membrane protein</fullName>
    </submittedName>
</protein>
<dbReference type="Proteomes" id="UP000255335">
    <property type="component" value="Unassembled WGS sequence"/>
</dbReference>
<evidence type="ECO:0000256" key="4">
    <source>
        <dbReference type="ARBA" id="ARBA00023136"/>
    </source>
</evidence>
<feature type="transmembrane region" description="Helical" evidence="5">
    <location>
        <begin position="479"/>
        <end position="497"/>
    </location>
</feature>
<comment type="subcellular location">
    <subcellularLocation>
        <location evidence="1">Membrane</location>
        <topology evidence="1">Multi-pass membrane protein</topology>
    </subcellularLocation>
</comment>
<accession>A0A377JNI1</accession>
<dbReference type="RefSeq" id="WP_115025906.1">
    <property type="nucleotide sequence ID" value="NZ_UGHZ01000001.1"/>
</dbReference>
<evidence type="ECO:0000259" key="6">
    <source>
        <dbReference type="Pfam" id="PF13515"/>
    </source>
</evidence>
<name>A0A377JNI1_9HELI</name>
<feature type="transmembrane region" description="Helical" evidence="5">
    <location>
        <begin position="147"/>
        <end position="168"/>
    </location>
</feature>
<keyword evidence="4 5" id="KW-0472">Membrane</keyword>
<organism evidence="7 8">
    <name type="scientific">Helicobacter cinaedi</name>
    <dbReference type="NCBI Taxonomy" id="213"/>
    <lineage>
        <taxon>Bacteria</taxon>
        <taxon>Pseudomonadati</taxon>
        <taxon>Campylobacterota</taxon>
        <taxon>Epsilonproteobacteria</taxon>
        <taxon>Campylobacterales</taxon>
        <taxon>Helicobacteraceae</taxon>
        <taxon>Helicobacter</taxon>
    </lineage>
</organism>
<dbReference type="Pfam" id="PF13515">
    <property type="entry name" value="FUSC_2"/>
    <property type="match status" value="1"/>
</dbReference>
<feature type="transmembrane region" description="Helical" evidence="5">
    <location>
        <begin position="356"/>
        <end position="376"/>
    </location>
</feature>
<feature type="domain" description="Integral membrane bound transporter" evidence="6">
    <location>
        <begin position="368"/>
        <end position="491"/>
    </location>
</feature>
<proteinExistence type="predicted"/>
<dbReference type="InterPro" id="IPR049453">
    <property type="entry name" value="Memb_transporter_dom"/>
</dbReference>
<evidence type="ECO:0000313" key="7">
    <source>
        <dbReference type="EMBL" id="STP09154.1"/>
    </source>
</evidence>
<evidence type="ECO:0000256" key="3">
    <source>
        <dbReference type="ARBA" id="ARBA00022989"/>
    </source>
</evidence>
<feature type="transmembrane region" description="Helical" evidence="5">
    <location>
        <begin position="98"/>
        <end position="117"/>
    </location>
</feature>
<keyword evidence="2 5" id="KW-0812">Transmembrane</keyword>
<dbReference type="GO" id="GO:0016020">
    <property type="term" value="C:membrane"/>
    <property type="evidence" value="ECO:0007669"/>
    <property type="project" value="UniProtKB-SubCell"/>
</dbReference>
<feature type="transmembrane region" description="Helical" evidence="5">
    <location>
        <begin position="411"/>
        <end position="443"/>
    </location>
</feature>
<feature type="transmembrane region" description="Helical" evidence="5">
    <location>
        <begin position="12"/>
        <end position="36"/>
    </location>
</feature>
<feature type="transmembrane region" description="Helical" evidence="5">
    <location>
        <begin position="42"/>
        <end position="62"/>
    </location>
</feature>
<evidence type="ECO:0000313" key="8">
    <source>
        <dbReference type="Proteomes" id="UP000255335"/>
    </source>
</evidence>
<feature type="transmembrane region" description="Helical" evidence="5">
    <location>
        <begin position="74"/>
        <end position="92"/>
    </location>
</feature>
<reference evidence="7 8" key="1">
    <citation type="submission" date="2018-06" db="EMBL/GenBank/DDBJ databases">
        <authorList>
            <consortium name="Pathogen Informatics"/>
            <person name="Doyle S."/>
        </authorList>
    </citation>
    <scope>NUCLEOTIDE SEQUENCE [LARGE SCALE GENOMIC DNA]</scope>
    <source>
        <strain evidence="7 8">NCTC12221</strain>
    </source>
</reference>
<evidence type="ECO:0000256" key="2">
    <source>
        <dbReference type="ARBA" id="ARBA00022692"/>
    </source>
</evidence>
<keyword evidence="3 5" id="KW-1133">Transmembrane helix</keyword>
<gene>
    <name evidence="7" type="ORF">NCTC12221_00589</name>
</gene>
<evidence type="ECO:0000256" key="1">
    <source>
        <dbReference type="ARBA" id="ARBA00004141"/>
    </source>
</evidence>
<evidence type="ECO:0000256" key="5">
    <source>
        <dbReference type="SAM" id="Phobius"/>
    </source>
</evidence>
<dbReference type="EMBL" id="UGHZ01000001">
    <property type="protein sequence ID" value="STP09154.1"/>
    <property type="molecule type" value="Genomic_DNA"/>
</dbReference>
<sequence>MLKALHNLIFRRFIYVYDAGYFGLIYSIKAMIALSISGAICYVSLGADVLIWAVMMAMYVFFLNGFKSNKDMDWKYLVLFVGFVCGLIPIFGILDESLWLILLSSFFAFSIGVSEVYDSDLPKVLNLVLVSALVAVIYVSSHPNVPLWHSILAAFIGGSVSIFVRLFVSFGEYGRFIQVQFALILIYLSSMSKSLGSKDYALFQSTFINHLPLLKSKLTSQSAKIKDTHSIKNHKRALFYLYKLESICYTLDILHDYFKIHNSALLQSLRDEITQNLGELKLIFFGKKPNISKTSFLEAHKVIQDSHFLNALKIFYSKIESFTRLSSLQSQAFVENPKAKTLKSMYKELQTNPLPFFYGITYASAMSIAMFIAQFFHINHGAWIALGVMTMMNQNIDTIKTLGKDSILGSFMGLVLGVILVLFGFGHTWLYVIFILNLFLVIYFKSYPFMLWSLVLMLELVLMFAFVDDNFIELILYRFGDILFGFLIAFLTAKIIYPRYSADEFIPKLKSTLQSLATLTLDLERDKQHILQEQNQLIRSFDELSLLIYKNKDNNKRYPATILQQFDSLQEHFLNLKNLSIILCEKIQAIPQENTLLLKNDLKALRVRYEMLCALLDSKPYYFSTDEDERFLLKDTRVYPTILAIFESQNHIYEFLHIVVKK</sequence>
<feature type="transmembrane region" description="Helical" evidence="5">
    <location>
        <begin position="124"/>
        <end position="141"/>
    </location>
</feature>